<evidence type="ECO:0000313" key="6">
    <source>
        <dbReference type="EMBL" id="NKT79213.1"/>
    </source>
</evidence>
<reference evidence="5" key="1">
    <citation type="submission" date="2019-11" db="EMBL/GenBank/DDBJ databases">
        <title>Spread of Macrolides and rifampicin resistant Rhodococcus equi in clinical isolates in the USA.</title>
        <authorList>
            <person name="Alvarez-Narvaez S."/>
            <person name="Huber L."/>
            <person name="Cohen N.D."/>
            <person name="Slovis N."/>
            <person name="Greiter M."/>
            <person name="Giguere S."/>
            <person name="Hart K."/>
        </authorList>
    </citation>
    <scope>NUCLEOTIDE SEQUENCE</scope>
    <source>
        <strain evidence="5">Lh_17</strain>
    </source>
</reference>
<dbReference type="InterPro" id="IPR005025">
    <property type="entry name" value="FMN_Rdtase-like_dom"/>
</dbReference>
<dbReference type="Proteomes" id="UP000808906">
    <property type="component" value="Unassembled WGS sequence"/>
</dbReference>
<name>A0A9Q2Z0M3_RHOHA</name>
<accession>A0A9Q2Z0M3</accession>
<dbReference type="PANTHER" id="PTHR43408">
    <property type="entry name" value="FMN REDUCTASE (NADPH)"/>
    <property type="match status" value="1"/>
</dbReference>
<dbReference type="Gene3D" id="3.40.50.360">
    <property type="match status" value="1"/>
</dbReference>
<dbReference type="Proteomes" id="UP000603463">
    <property type="component" value="Unassembled WGS sequence"/>
</dbReference>
<dbReference type="PANTHER" id="PTHR43408:SF2">
    <property type="entry name" value="FMN REDUCTASE (NADPH)"/>
    <property type="match status" value="1"/>
</dbReference>
<dbReference type="SUPFAM" id="SSF52218">
    <property type="entry name" value="Flavoproteins"/>
    <property type="match status" value="1"/>
</dbReference>
<dbReference type="Pfam" id="PF03358">
    <property type="entry name" value="FMN_red"/>
    <property type="match status" value="1"/>
</dbReference>
<comment type="caution">
    <text evidence="6">The sequence shown here is derived from an EMBL/GenBank/DDBJ whole genome shotgun (WGS) entry which is preliminary data.</text>
</comment>
<evidence type="ECO:0000313" key="8">
    <source>
        <dbReference type="Proteomes" id="UP000603463"/>
    </source>
</evidence>
<dbReference type="EMBL" id="WUXR01000006">
    <property type="protein sequence ID" value="MBM4566386.1"/>
    <property type="molecule type" value="Genomic_DNA"/>
</dbReference>
<dbReference type="Proteomes" id="UP000608063">
    <property type="component" value="Unassembled WGS sequence"/>
</dbReference>
<reference evidence="6" key="2">
    <citation type="journal article" date="2020" name="Environ. Microbiol.">
        <title>The novel and transferable erm(51) gene confers Macrolides, Lincosamides, and Streptogramins B (MLSB) resistance to clonal Rhodococcus equi in the environment.</title>
        <authorList>
            <person name="Huber L."/>
            <person name="Giguere S."/>
            <person name="Slovis N.M."/>
            <person name="Alvarez-Narvaez S."/>
            <person name="Hart K.A."/>
            <person name="Greiter M."/>
            <person name="Morris E.R.A."/>
            <person name="Cohen N.D."/>
        </authorList>
    </citation>
    <scope>NUCLEOTIDE SEQUENCE</scope>
    <source>
        <strain evidence="6">Lh_116_1</strain>
        <strain evidence="7">Lh_16_1</strain>
    </source>
</reference>
<keyword evidence="3" id="KW-0560">Oxidoreductase</keyword>
<dbReference type="InterPro" id="IPR029039">
    <property type="entry name" value="Flavoprotein-like_sf"/>
</dbReference>
<keyword evidence="2" id="KW-0288">FMN</keyword>
<sequence length="198" mass="21227">MNLLTVYGSPTPPGKLARALGRVEDDVRARQPGWAVDRLVPEPTADPVVALWGDDAVERVRAADAVILASPVFRGSFTGTLKLLVDALPNDALRNKPVGILTVAAAPHHFLSAERHLRDVLAWFGALTAPNGAFFVDRTFASDDVAPDALAELRELVEQVTVLAERLPGHHFGPDPLHVRFTQPKAADASAPATRKAT</sequence>
<dbReference type="GO" id="GO:0016491">
    <property type="term" value="F:oxidoreductase activity"/>
    <property type="evidence" value="ECO:0007669"/>
    <property type="project" value="UniProtKB-KW"/>
</dbReference>
<dbReference type="EMBL" id="WVDC01000004">
    <property type="protein sequence ID" value="NKW41850.1"/>
    <property type="molecule type" value="Genomic_DNA"/>
</dbReference>
<dbReference type="AlphaFoldDB" id="A0A9Q2Z0M3"/>
<protein>
    <recommendedName>
        <fullName evidence="4">NADPH-dependent FMN reductase-like domain-containing protein</fullName>
    </recommendedName>
</protein>
<proteinExistence type="predicted"/>
<evidence type="ECO:0000256" key="3">
    <source>
        <dbReference type="ARBA" id="ARBA00023002"/>
    </source>
</evidence>
<organism evidence="6 8">
    <name type="scientific">Rhodococcus hoagii</name>
    <name type="common">Corynebacterium equii</name>
    <dbReference type="NCBI Taxonomy" id="43767"/>
    <lineage>
        <taxon>Bacteria</taxon>
        <taxon>Bacillati</taxon>
        <taxon>Actinomycetota</taxon>
        <taxon>Actinomycetes</taxon>
        <taxon>Mycobacteriales</taxon>
        <taxon>Nocardiaceae</taxon>
        <taxon>Prescottella</taxon>
    </lineage>
</organism>
<dbReference type="InterPro" id="IPR051814">
    <property type="entry name" value="NAD(P)H-dep_FMN_reductase"/>
</dbReference>
<evidence type="ECO:0000256" key="2">
    <source>
        <dbReference type="ARBA" id="ARBA00022643"/>
    </source>
</evidence>
<evidence type="ECO:0000313" key="7">
    <source>
        <dbReference type="EMBL" id="NKW41850.1"/>
    </source>
</evidence>
<evidence type="ECO:0000256" key="1">
    <source>
        <dbReference type="ARBA" id="ARBA00022630"/>
    </source>
</evidence>
<dbReference type="EMBL" id="WVBC01000030">
    <property type="protein sequence ID" value="NKT79213.1"/>
    <property type="molecule type" value="Genomic_DNA"/>
</dbReference>
<dbReference type="RefSeq" id="WP_084846718.1">
    <property type="nucleotide sequence ID" value="NZ_CP095477.1"/>
</dbReference>
<evidence type="ECO:0000259" key="4">
    <source>
        <dbReference type="Pfam" id="PF03358"/>
    </source>
</evidence>
<evidence type="ECO:0000313" key="5">
    <source>
        <dbReference type="EMBL" id="MBM4566386.1"/>
    </source>
</evidence>
<feature type="domain" description="NADPH-dependent FMN reductase-like" evidence="4">
    <location>
        <begin position="1"/>
        <end position="138"/>
    </location>
</feature>
<gene>
    <name evidence="5" type="ORF">GS441_13340</name>
    <name evidence="6" type="ORF">GS882_13975</name>
    <name evidence="7" type="ORF">GS947_09545</name>
</gene>
<keyword evidence="1" id="KW-0285">Flavoprotein</keyword>